<feature type="compositionally biased region" description="Polar residues" evidence="1">
    <location>
        <begin position="907"/>
        <end position="918"/>
    </location>
</feature>
<feature type="compositionally biased region" description="Basic residues" evidence="1">
    <location>
        <begin position="484"/>
        <end position="496"/>
    </location>
</feature>
<feature type="compositionally biased region" description="Acidic residues" evidence="1">
    <location>
        <begin position="456"/>
        <end position="467"/>
    </location>
</feature>
<feature type="region of interest" description="Disordered" evidence="1">
    <location>
        <begin position="124"/>
        <end position="161"/>
    </location>
</feature>
<comment type="caution">
    <text evidence="2">The sequence shown here is derived from an EMBL/GenBank/DDBJ whole genome shotgun (WGS) entry which is preliminary data.</text>
</comment>
<evidence type="ECO:0000313" key="2">
    <source>
        <dbReference type="EMBL" id="OAY24768.1"/>
    </source>
</evidence>
<name>A0A2C9U6G1_MANES</name>
<feature type="compositionally biased region" description="Basic and acidic residues" evidence="1">
    <location>
        <begin position="824"/>
        <end position="842"/>
    </location>
</feature>
<evidence type="ECO:0000256" key="1">
    <source>
        <dbReference type="SAM" id="MobiDB-lite"/>
    </source>
</evidence>
<dbReference type="AlphaFoldDB" id="A0A2C9U6G1"/>
<feature type="compositionally biased region" description="Basic and acidic residues" evidence="1">
    <location>
        <begin position="874"/>
        <end position="890"/>
    </location>
</feature>
<dbReference type="STRING" id="3983.A0A2C9U6G1"/>
<evidence type="ECO:0000313" key="3">
    <source>
        <dbReference type="Proteomes" id="UP000091857"/>
    </source>
</evidence>
<sequence length="918" mass="101943">MASSSNLLDYALFQLTPTRTRFDLVLFYGGKTEKLASGLFEPFISHLKFAKDQISRGGYSIKLCPPTANAPWFTQATFERFVRFVSTPAVLERFVSLEKEILQIESSAQANELSNADVNGKLEEGSGLAANSNRRKSIDPSKVKGEHERHNETSPEENSKIQLQRLLETRKTLLRKEQAMAYARGLVAGFEVHNIDDLISFADAFGASRLREACINFKELCKKKREDGLWMEELAAMEACPPSELSFLGSSGIILNNDAGSLNPNIVLTFPKGDVMQNGSTDASRSDSTASHASFDSKKDDNLATSDQMTSTTNKVHVPTPWSNQIPQYIYNFQNPQQLPPYQGYPFPMQPIPPHYAMAMQWPPSLKESALVKKEKFLNKNGLEHSGEDGETESSDSEVQSDSDSYMQQNKRNSSTDSSHRKKHRKKSSKTVVIRNINYITPKRRSGEKASVSDESSYDEDDFTDEDSLQQKVHDAIGSLDKLHKSKSSNHGKKGSVKSNHTSNGSHDAGLQDFGDGVISNPSEGGKKNENWDAFQNLLMRDEEENVSEVGKLHPMDVPDEHFIVKSLGNGITLANNRAMDLELEKVPKQRMAAGDSFVVTQRDGVSENKDRMEDIESAENLRSVMKRRDSTDADLVIPQRVEESGGRLGVILSATESSTIKPRNREDWFVISHSGKPENENSIDDIIFNGDQKSSSDGDYLNFENGRKNVAVDDSFMIHVRPAVDDLCDSPWKTDISMAADINLSSQSENGTVKENHEVLGGYEPNDLCVVLERDSGLESARESWTSDHGIDISFMETETRSSSVETTNHAAKKLPSNCENPTVKKKESSGRKVPGKEVRPRVSSGSPGNNKTGIASKSKKPSLPSRPIVQKSKLEKEEEIRKKMEESLIQRQKRIAERTAASGVTPASTKKNPIRK</sequence>
<feature type="region of interest" description="Disordered" evidence="1">
    <location>
        <begin position="381"/>
        <end position="467"/>
    </location>
</feature>
<feature type="region of interest" description="Disordered" evidence="1">
    <location>
        <begin position="278"/>
        <end position="321"/>
    </location>
</feature>
<feature type="compositionally biased region" description="Polar residues" evidence="1">
    <location>
        <begin position="845"/>
        <end position="857"/>
    </location>
</feature>
<gene>
    <name evidence="2" type="ORF">MANES_17G042100v8</name>
</gene>
<dbReference type="Proteomes" id="UP000091857">
    <property type="component" value="Chromosome 17"/>
</dbReference>
<dbReference type="PANTHER" id="PTHR31008:SF0">
    <property type="entry name" value="CSL1"/>
    <property type="match status" value="1"/>
</dbReference>
<feature type="compositionally biased region" description="Acidic residues" evidence="1">
    <location>
        <begin position="389"/>
        <end position="401"/>
    </location>
</feature>
<dbReference type="OrthoDB" id="1749136at2759"/>
<organism evidence="2 3">
    <name type="scientific">Manihot esculenta</name>
    <name type="common">Cassava</name>
    <name type="synonym">Jatropha manihot</name>
    <dbReference type="NCBI Taxonomy" id="3983"/>
    <lineage>
        <taxon>Eukaryota</taxon>
        <taxon>Viridiplantae</taxon>
        <taxon>Streptophyta</taxon>
        <taxon>Embryophyta</taxon>
        <taxon>Tracheophyta</taxon>
        <taxon>Spermatophyta</taxon>
        <taxon>Magnoliopsida</taxon>
        <taxon>eudicotyledons</taxon>
        <taxon>Gunneridae</taxon>
        <taxon>Pentapetalae</taxon>
        <taxon>rosids</taxon>
        <taxon>fabids</taxon>
        <taxon>Malpighiales</taxon>
        <taxon>Euphorbiaceae</taxon>
        <taxon>Crotonoideae</taxon>
        <taxon>Manihoteae</taxon>
        <taxon>Manihot</taxon>
    </lineage>
</organism>
<feature type="compositionally biased region" description="Low complexity" evidence="1">
    <location>
        <begin position="280"/>
        <end position="294"/>
    </location>
</feature>
<proteinExistence type="predicted"/>
<dbReference type="EMBL" id="CM004403">
    <property type="protein sequence ID" value="OAY24768.1"/>
    <property type="molecule type" value="Genomic_DNA"/>
</dbReference>
<feature type="region of interest" description="Disordered" evidence="1">
    <location>
        <begin position="482"/>
        <end position="530"/>
    </location>
</feature>
<evidence type="ECO:0008006" key="4">
    <source>
        <dbReference type="Google" id="ProtNLM"/>
    </source>
</evidence>
<protein>
    <recommendedName>
        <fullName evidence="4">COP1-interacting protein 7</fullName>
    </recommendedName>
</protein>
<feature type="region of interest" description="Disordered" evidence="1">
    <location>
        <begin position="797"/>
        <end position="918"/>
    </location>
</feature>
<feature type="compositionally biased region" description="Basic residues" evidence="1">
    <location>
        <begin position="420"/>
        <end position="429"/>
    </location>
</feature>
<keyword evidence="3" id="KW-1185">Reference proteome</keyword>
<accession>A0A2C9U6G1</accession>
<dbReference type="Gramene" id="Manes.17G042100.1.v8.1">
    <property type="protein sequence ID" value="Manes.17G042100.1.v8.1.CDS"/>
    <property type="gene ID" value="Manes.17G042100.v8.1"/>
</dbReference>
<feature type="compositionally biased region" description="Polar residues" evidence="1">
    <location>
        <begin position="303"/>
        <end position="321"/>
    </location>
</feature>
<dbReference type="PANTHER" id="PTHR31008">
    <property type="entry name" value="COP1-INTERACTING PROTEIN-RELATED"/>
    <property type="match status" value="1"/>
</dbReference>
<reference evidence="3" key="1">
    <citation type="journal article" date="2016" name="Nat. Biotechnol.">
        <title>Sequencing wild and cultivated cassava and related species reveals extensive interspecific hybridization and genetic diversity.</title>
        <authorList>
            <person name="Bredeson J.V."/>
            <person name="Lyons J.B."/>
            <person name="Prochnik S.E."/>
            <person name="Wu G.A."/>
            <person name="Ha C.M."/>
            <person name="Edsinger-Gonzales E."/>
            <person name="Grimwood J."/>
            <person name="Schmutz J."/>
            <person name="Rabbi I.Y."/>
            <person name="Egesi C."/>
            <person name="Nauluvula P."/>
            <person name="Lebot V."/>
            <person name="Ndunguru J."/>
            <person name="Mkamilo G."/>
            <person name="Bart R.S."/>
            <person name="Setter T.L."/>
            <person name="Gleadow R.M."/>
            <person name="Kulakow P."/>
            <person name="Ferguson M.E."/>
            <person name="Rounsley S."/>
            <person name="Rokhsar D.S."/>
        </authorList>
    </citation>
    <scope>NUCLEOTIDE SEQUENCE [LARGE SCALE GENOMIC DNA]</scope>
    <source>
        <strain evidence="3">cv. AM560-2</strain>
    </source>
</reference>
<feature type="compositionally biased region" description="Basic and acidic residues" evidence="1">
    <location>
        <begin position="136"/>
        <end position="159"/>
    </location>
</feature>